<dbReference type="Gene3D" id="3.40.50.10330">
    <property type="entry name" value="Probable inorganic polyphosphate/atp-NAD kinase, domain 1"/>
    <property type="match status" value="1"/>
</dbReference>
<name>A0A2I8VIK2_9EURY</name>
<dbReference type="GO" id="GO:0046872">
    <property type="term" value="F:metal ion binding"/>
    <property type="evidence" value="ECO:0007669"/>
    <property type="project" value="UniProtKB-KW"/>
</dbReference>
<keyword evidence="7" id="KW-1208">Phospholipid metabolism</keyword>
<evidence type="ECO:0000259" key="9">
    <source>
        <dbReference type="PROSITE" id="PS50146"/>
    </source>
</evidence>
<dbReference type="KEGG" id="srub:C2R22_03805"/>
<dbReference type="InterPro" id="IPR050187">
    <property type="entry name" value="Lipid_Phosphate_FormReg"/>
</dbReference>
<comment type="cofactor">
    <cofactor evidence="1">
        <name>Mg(2+)</name>
        <dbReference type="ChEBI" id="CHEBI:18420"/>
    </cofactor>
</comment>
<evidence type="ECO:0000256" key="5">
    <source>
        <dbReference type="ARBA" id="ARBA00023098"/>
    </source>
</evidence>
<evidence type="ECO:0000256" key="6">
    <source>
        <dbReference type="ARBA" id="ARBA00023209"/>
    </source>
</evidence>
<dbReference type="OrthoDB" id="57577at2157"/>
<dbReference type="RefSeq" id="WP_103424576.1">
    <property type="nucleotide sequence ID" value="NZ_CP026309.1"/>
</dbReference>
<keyword evidence="3" id="KW-0479">Metal-binding</keyword>
<proteinExistence type="predicted"/>
<dbReference type="AlphaFoldDB" id="A0A2I8VIK2"/>
<accession>A0A2I8VIK2</accession>
<dbReference type="InterPro" id="IPR016064">
    <property type="entry name" value="NAD/diacylglycerol_kinase_sf"/>
</dbReference>
<protein>
    <recommendedName>
        <fullName evidence="9">DAGKc domain-containing protein</fullName>
    </recommendedName>
</protein>
<keyword evidence="4" id="KW-0460">Magnesium</keyword>
<dbReference type="NCBIfam" id="TIGR00147">
    <property type="entry name" value="YegS/Rv2252/BmrU family lipid kinase"/>
    <property type="match status" value="1"/>
</dbReference>
<dbReference type="PANTHER" id="PTHR12358">
    <property type="entry name" value="SPHINGOSINE KINASE"/>
    <property type="match status" value="1"/>
</dbReference>
<keyword evidence="6" id="KW-0594">Phospholipid biosynthesis</keyword>
<dbReference type="Proteomes" id="UP000236584">
    <property type="component" value="Chromosome"/>
</dbReference>
<evidence type="ECO:0000256" key="4">
    <source>
        <dbReference type="ARBA" id="ARBA00022842"/>
    </source>
</evidence>
<dbReference type="GO" id="GO:0016301">
    <property type="term" value="F:kinase activity"/>
    <property type="evidence" value="ECO:0007669"/>
    <property type="project" value="UniProtKB-KW"/>
</dbReference>
<evidence type="ECO:0000256" key="2">
    <source>
        <dbReference type="ARBA" id="ARBA00022516"/>
    </source>
</evidence>
<dbReference type="SMART" id="SM00046">
    <property type="entry name" value="DAGKc"/>
    <property type="match status" value="1"/>
</dbReference>
<feature type="region of interest" description="Disordered" evidence="8">
    <location>
        <begin position="1"/>
        <end position="23"/>
    </location>
</feature>
<evidence type="ECO:0000256" key="1">
    <source>
        <dbReference type="ARBA" id="ARBA00001946"/>
    </source>
</evidence>
<keyword evidence="5" id="KW-0443">Lipid metabolism</keyword>
<gene>
    <name evidence="10" type="ORF">C2R22_03805</name>
</gene>
<dbReference type="Pfam" id="PF00781">
    <property type="entry name" value="DAGK_cat"/>
    <property type="match status" value="1"/>
</dbReference>
<keyword evidence="2" id="KW-0444">Lipid biosynthesis</keyword>
<dbReference type="GO" id="GO:0005524">
    <property type="term" value="F:ATP binding"/>
    <property type="evidence" value="ECO:0007669"/>
    <property type="project" value="UniProtKB-KW"/>
</dbReference>
<evidence type="ECO:0000256" key="3">
    <source>
        <dbReference type="ARBA" id="ARBA00022723"/>
    </source>
</evidence>
<sequence length="307" mass="33176">MDSPSPVVVRNPNSGDRTRSRNAKRLAAERGWEVLDSEGGDHAVDLAVEAAARTETVVACGGDGTLNKVVRGVRDADRLDDVTLGVLPAGTGNDFADNVGIRGLDHAFSVVESGERRRLDLGLANDRVFLNSCVGGLTAESSARTSRERKRQLGVLAYVLSTLSTARDFEGLRLHVSAGSDRDPVWVGDALLLLIGNGRRFPGERMRQANMEDGLVNVVIIEEAPVLDYLTMGAADSLLRRRARHLTRVKTSHLHVTHEGGPVRFSLDGEMVDIDDLTVDSLPGAMRFCVGAGYDPTPVEWSTRTPE</sequence>
<dbReference type="GO" id="GO:0008654">
    <property type="term" value="P:phospholipid biosynthetic process"/>
    <property type="evidence" value="ECO:0007669"/>
    <property type="project" value="UniProtKB-KW"/>
</dbReference>
<dbReference type="InterPro" id="IPR017438">
    <property type="entry name" value="ATP-NAD_kinase_N"/>
</dbReference>
<dbReference type="SUPFAM" id="SSF111331">
    <property type="entry name" value="NAD kinase/diacylglycerol kinase-like"/>
    <property type="match status" value="1"/>
</dbReference>
<dbReference type="GeneID" id="35591184"/>
<dbReference type="GO" id="GO:0005886">
    <property type="term" value="C:plasma membrane"/>
    <property type="evidence" value="ECO:0007669"/>
    <property type="project" value="TreeGrafter"/>
</dbReference>
<dbReference type="PANTHER" id="PTHR12358:SF106">
    <property type="entry name" value="LIPID KINASE YEGS"/>
    <property type="match status" value="1"/>
</dbReference>
<keyword evidence="11" id="KW-1185">Reference proteome</keyword>
<dbReference type="Gene3D" id="2.60.200.40">
    <property type="match status" value="1"/>
</dbReference>
<dbReference type="EMBL" id="CP026309">
    <property type="protein sequence ID" value="AUV80889.1"/>
    <property type="molecule type" value="Genomic_DNA"/>
</dbReference>
<reference evidence="10 11" key="1">
    <citation type="submission" date="2018-01" db="EMBL/GenBank/DDBJ databases">
        <title>Complete genome sequence of Salinigranum rubrum GX10T, an extremely halophilic archaeon isolated from a marine solar saltern.</title>
        <authorList>
            <person name="Han S."/>
        </authorList>
    </citation>
    <scope>NUCLEOTIDE SEQUENCE [LARGE SCALE GENOMIC DNA]</scope>
    <source>
        <strain evidence="10 11">GX10</strain>
    </source>
</reference>
<feature type="domain" description="DAGKc" evidence="9">
    <location>
        <begin position="1"/>
        <end position="128"/>
    </location>
</feature>
<organism evidence="10 11">
    <name type="scientific">Salinigranum rubrum</name>
    <dbReference type="NCBI Taxonomy" id="755307"/>
    <lineage>
        <taxon>Archaea</taxon>
        <taxon>Methanobacteriati</taxon>
        <taxon>Methanobacteriota</taxon>
        <taxon>Stenosarchaea group</taxon>
        <taxon>Halobacteria</taxon>
        <taxon>Halobacteriales</taxon>
        <taxon>Haloferacaceae</taxon>
        <taxon>Salinigranum</taxon>
    </lineage>
</organism>
<evidence type="ECO:0000256" key="7">
    <source>
        <dbReference type="ARBA" id="ARBA00023264"/>
    </source>
</evidence>
<evidence type="ECO:0000313" key="11">
    <source>
        <dbReference type="Proteomes" id="UP000236584"/>
    </source>
</evidence>
<evidence type="ECO:0000256" key="8">
    <source>
        <dbReference type="SAM" id="MobiDB-lite"/>
    </source>
</evidence>
<dbReference type="InterPro" id="IPR005218">
    <property type="entry name" value="Diacylglycerol/lipid_kinase"/>
</dbReference>
<dbReference type="PROSITE" id="PS50146">
    <property type="entry name" value="DAGK"/>
    <property type="match status" value="1"/>
</dbReference>
<evidence type="ECO:0000313" key="10">
    <source>
        <dbReference type="EMBL" id="AUV80889.1"/>
    </source>
</evidence>
<dbReference type="InterPro" id="IPR001206">
    <property type="entry name" value="Diacylglycerol_kinase_cat_dom"/>
</dbReference>